<dbReference type="AlphaFoldDB" id="A0A0M4LIG0"/>
<dbReference type="GO" id="GO:0006260">
    <property type="term" value="P:DNA replication"/>
    <property type="evidence" value="ECO:0007669"/>
    <property type="project" value="UniProtKB-UniRule"/>
</dbReference>
<keyword evidence="8 9" id="KW-0238">DNA-binding</keyword>
<dbReference type="InterPro" id="IPR001238">
    <property type="entry name" value="DNA-binding_RecF"/>
</dbReference>
<dbReference type="KEGG" id="tsn:W908_08765"/>
<dbReference type="GO" id="GO:0003697">
    <property type="term" value="F:single-stranded DNA binding"/>
    <property type="evidence" value="ECO:0007669"/>
    <property type="project" value="UniProtKB-UniRule"/>
</dbReference>
<evidence type="ECO:0000256" key="10">
    <source>
        <dbReference type="RuleBase" id="RU000578"/>
    </source>
</evidence>
<evidence type="ECO:0000256" key="2">
    <source>
        <dbReference type="ARBA" id="ARBA00008016"/>
    </source>
</evidence>
<dbReference type="OrthoDB" id="9803889at2"/>
<proteinExistence type="inferred from homology"/>
<dbReference type="Gene3D" id="1.20.1050.90">
    <property type="entry name" value="RecF/RecN/SMC, N-terminal domain"/>
    <property type="match status" value="1"/>
</dbReference>
<dbReference type="GO" id="GO:0000731">
    <property type="term" value="P:DNA synthesis involved in DNA repair"/>
    <property type="evidence" value="ECO:0007669"/>
    <property type="project" value="TreeGrafter"/>
</dbReference>
<dbReference type="PROSITE" id="PS00618">
    <property type="entry name" value="RECF_2"/>
    <property type="match status" value="1"/>
</dbReference>
<dbReference type="GO" id="GO:0005524">
    <property type="term" value="F:ATP binding"/>
    <property type="evidence" value="ECO:0007669"/>
    <property type="project" value="UniProtKB-UniRule"/>
</dbReference>
<feature type="binding site" evidence="9">
    <location>
        <begin position="31"/>
        <end position="38"/>
    </location>
    <ligand>
        <name>ATP</name>
        <dbReference type="ChEBI" id="CHEBI:30616"/>
    </ligand>
</feature>
<dbReference type="STRING" id="1125411.W908_08765"/>
<evidence type="ECO:0000313" key="12">
    <source>
        <dbReference type="EMBL" id="ALE02814.1"/>
    </source>
</evidence>
<keyword evidence="4 9" id="KW-0963">Cytoplasm</keyword>
<dbReference type="GO" id="GO:0009432">
    <property type="term" value="P:SOS response"/>
    <property type="evidence" value="ECO:0007669"/>
    <property type="project" value="UniProtKB-UniRule"/>
</dbReference>
<evidence type="ECO:0000256" key="9">
    <source>
        <dbReference type="HAMAP-Rule" id="MF_00365"/>
    </source>
</evidence>
<dbReference type="Proteomes" id="UP000068905">
    <property type="component" value="Chromosome"/>
</dbReference>
<dbReference type="Pfam" id="PF02463">
    <property type="entry name" value="SMC_N"/>
    <property type="match status" value="1"/>
</dbReference>
<sequence length="362" mass="41619">MAIIEKLHVLKFRNLTDQYLLPNNNINLIIGQNGQGKTNFIESIYYLGHSRSFKTKNLKDIIPFDEQQIKITALVDKQKVSIIKSRDKSQILIDEEKISSNSLLSQILPIQIISPDRGFVVGGSPKLKRSYLDWGVFHNKSNETLTAYKTYKKTLKNINTLLTSGNKGELDEWFTQFASLSVDITKGRMDYVEQLKTLLNDQSKGRLNSLIKANDNFTFHIQTGWPKEVDPLSQVKILEYLLKNKTNFFKTKYLSYGPHRANIEYLLNKRNESFLSRGEQKKMSIVFWMLQVLILVQNKTKPIVLIDDVSSELDQSKIKSIIDYLTEINIQIFISDIGNIDLPLDPKKTTIFEIKKGVLKGL</sequence>
<keyword evidence="9 10" id="KW-0742">SOS response</keyword>
<feature type="domain" description="RecF/RecN/SMC N-terminal" evidence="11">
    <location>
        <begin position="4"/>
        <end position="335"/>
    </location>
</feature>
<dbReference type="EMBL" id="CP006911">
    <property type="protein sequence ID" value="ALE02814.1"/>
    <property type="molecule type" value="Genomic_DNA"/>
</dbReference>
<evidence type="ECO:0000256" key="8">
    <source>
        <dbReference type="ARBA" id="ARBA00023125"/>
    </source>
</evidence>
<keyword evidence="9 10" id="KW-0234">DNA repair</keyword>
<evidence type="ECO:0000256" key="1">
    <source>
        <dbReference type="ARBA" id="ARBA00004496"/>
    </source>
</evidence>
<evidence type="ECO:0000256" key="6">
    <source>
        <dbReference type="ARBA" id="ARBA00022741"/>
    </source>
</evidence>
<evidence type="ECO:0000313" key="13">
    <source>
        <dbReference type="Proteomes" id="UP000068905"/>
    </source>
</evidence>
<comment type="function">
    <text evidence="9 10">The RecF protein is involved in DNA metabolism; it is required for DNA replication and normal SOS inducibility. RecF binds preferentially to single-stranded, linear DNA. It also seems to bind ATP.</text>
</comment>
<dbReference type="InterPro" id="IPR018078">
    <property type="entry name" value="DNA-binding_RecF_CS"/>
</dbReference>
<evidence type="ECO:0000256" key="3">
    <source>
        <dbReference type="ARBA" id="ARBA00020170"/>
    </source>
</evidence>
<dbReference type="PANTHER" id="PTHR32182:SF0">
    <property type="entry name" value="DNA REPLICATION AND REPAIR PROTEIN RECF"/>
    <property type="match status" value="1"/>
</dbReference>
<keyword evidence="7 9" id="KW-0067">ATP-binding</keyword>
<protein>
    <recommendedName>
        <fullName evidence="3 9">DNA replication and repair protein RecF</fullName>
    </recommendedName>
</protein>
<dbReference type="RefSeq" id="WP_053820761.1">
    <property type="nucleotide sequence ID" value="NZ_CP006911.1"/>
</dbReference>
<reference evidence="12 13" key="1">
    <citation type="journal article" date="2015" name="Genome Announc.">
        <title>Genome Sequence of 'Candidatus Thioglobus singularis' Strain PS1, a Mixotroph from the SUP05 Clade of Marine Gammaproteobacteria.</title>
        <authorList>
            <person name="Marshall K.T."/>
            <person name="Morris R.M."/>
        </authorList>
    </citation>
    <scope>NUCLEOTIDE SEQUENCE [LARGE SCALE GENOMIC DNA]</scope>
    <source>
        <strain evidence="12 13">PS1</strain>
    </source>
</reference>
<evidence type="ECO:0000256" key="4">
    <source>
        <dbReference type="ARBA" id="ARBA00022490"/>
    </source>
</evidence>
<dbReference type="InterPro" id="IPR042174">
    <property type="entry name" value="RecF_2"/>
</dbReference>
<evidence type="ECO:0000256" key="5">
    <source>
        <dbReference type="ARBA" id="ARBA00022705"/>
    </source>
</evidence>
<dbReference type="Gene3D" id="3.40.50.300">
    <property type="entry name" value="P-loop containing nucleotide triphosphate hydrolases"/>
    <property type="match status" value="1"/>
</dbReference>
<keyword evidence="6 9" id="KW-0547">Nucleotide-binding</keyword>
<keyword evidence="5 9" id="KW-0235">DNA replication</keyword>
<keyword evidence="9 10" id="KW-0227">DNA damage</keyword>
<dbReference type="PANTHER" id="PTHR32182">
    <property type="entry name" value="DNA REPLICATION AND REPAIR PROTEIN RECF"/>
    <property type="match status" value="1"/>
</dbReference>
<keyword evidence="13" id="KW-1185">Reference proteome</keyword>
<dbReference type="NCBIfam" id="TIGR00611">
    <property type="entry name" value="recf"/>
    <property type="match status" value="1"/>
</dbReference>
<dbReference type="HAMAP" id="MF_00365">
    <property type="entry name" value="RecF"/>
    <property type="match status" value="1"/>
</dbReference>
<dbReference type="SUPFAM" id="SSF52540">
    <property type="entry name" value="P-loop containing nucleoside triphosphate hydrolases"/>
    <property type="match status" value="1"/>
</dbReference>
<accession>A0A0M4LIG0</accession>
<organism evidence="12 13">
    <name type="scientific">Candidatus Pseudothioglobus singularis PS1</name>
    <dbReference type="NCBI Taxonomy" id="1125411"/>
    <lineage>
        <taxon>Bacteria</taxon>
        <taxon>Pseudomonadati</taxon>
        <taxon>Pseudomonadota</taxon>
        <taxon>Gammaproteobacteria</taxon>
        <taxon>Candidatus Pseudothioglobaceae</taxon>
        <taxon>Candidatus Pseudothioglobus</taxon>
    </lineage>
</organism>
<comment type="similarity">
    <text evidence="2 9 10">Belongs to the RecF family.</text>
</comment>
<dbReference type="InterPro" id="IPR003395">
    <property type="entry name" value="RecF/RecN/SMC_N"/>
</dbReference>
<gene>
    <name evidence="9" type="primary">recF</name>
    <name evidence="12" type="ORF">W908_08765</name>
</gene>
<dbReference type="GO" id="GO:0006302">
    <property type="term" value="P:double-strand break repair"/>
    <property type="evidence" value="ECO:0007669"/>
    <property type="project" value="TreeGrafter"/>
</dbReference>
<dbReference type="InterPro" id="IPR027417">
    <property type="entry name" value="P-loop_NTPase"/>
</dbReference>
<comment type="subcellular location">
    <subcellularLocation>
        <location evidence="1 9 10">Cytoplasm</location>
    </subcellularLocation>
</comment>
<evidence type="ECO:0000256" key="7">
    <source>
        <dbReference type="ARBA" id="ARBA00022840"/>
    </source>
</evidence>
<name>A0A0M4LIG0_9GAMM</name>
<dbReference type="GO" id="GO:0005737">
    <property type="term" value="C:cytoplasm"/>
    <property type="evidence" value="ECO:0007669"/>
    <property type="project" value="UniProtKB-SubCell"/>
</dbReference>
<evidence type="ECO:0000259" key="11">
    <source>
        <dbReference type="Pfam" id="PF02463"/>
    </source>
</evidence>